<keyword evidence="2" id="KW-1185">Reference proteome</keyword>
<dbReference type="RefSeq" id="XP_045281228.1">
    <property type="nucleotide sequence ID" value="XM_045426271.1"/>
</dbReference>
<proteinExistence type="predicted"/>
<evidence type="ECO:0000313" key="1">
    <source>
        <dbReference type="EMBL" id="OAT01501.1"/>
    </source>
</evidence>
<protein>
    <submittedName>
        <fullName evidence="1">Uncharacterized protein</fullName>
    </submittedName>
</protein>
<name>A0ABX2VWT1_AJEDR</name>
<dbReference type="EMBL" id="EQ999977">
    <property type="protein sequence ID" value="OAT01501.1"/>
    <property type="molecule type" value="Genomic_DNA"/>
</dbReference>
<organism evidence="1 2">
    <name type="scientific">Ajellomyces dermatitidis (strain ER-3 / ATCC MYA-2586)</name>
    <name type="common">Blastomyces dermatitidis</name>
    <dbReference type="NCBI Taxonomy" id="559297"/>
    <lineage>
        <taxon>Eukaryota</taxon>
        <taxon>Fungi</taxon>
        <taxon>Dikarya</taxon>
        <taxon>Ascomycota</taxon>
        <taxon>Pezizomycotina</taxon>
        <taxon>Eurotiomycetes</taxon>
        <taxon>Eurotiomycetidae</taxon>
        <taxon>Onygenales</taxon>
        <taxon>Ajellomycetaceae</taxon>
        <taxon>Blastomyces</taxon>
    </lineage>
</organism>
<gene>
    <name evidence="1" type="ORF">BDCG_17113</name>
</gene>
<evidence type="ECO:0000313" key="2">
    <source>
        <dbReference type="Proteomes" id="UP000002039"/>
    </source>
</evidence>
<accession>A0ABX2VWT1</accession>
<dbReference type="Proteomes" id="UP000002039">
    <property type="component" value="Unassembled WGS sequence"/>
</dbReference>
<sequence length="65" mass="6996">MNKLISRRNNTSLQGTVTATAAAREAGEEEEEGVTMRVILPWFIDTAASVFNLAFLIVMEAAAAP</sequence>
<dbReference type="GeneID" id="69032005"/>
<reference evidence="2" key="1">
    <citation type="journal article" date="2015" name="PLoS Genet.">
        <title>The dynamic genome and transcriptome of the human fungal pathogen Blastomyces and close relative Emmonsia.</title>
        <authorList>
            <person name="Munoz J.F."/>
            <person name="Gauthier G.M."/>
            <person name="Desjardins C.A."/>
            <person name="Gallo J.E."/>
            <person name="Holder J."/>
            <person name="Sullivan T.D."/>
            <person name="Marty A.J."/>
            <person name="Carmen J.C."/>
            <person name="Chen Z."/>
            <person name="Ding L."/>
            <person name="Gujja S."/>
            <person name="Magrini V."/>
            <person name="Misas E."/>
            <person name="Mitreva M."/>
            <person name="Priest M."/>
            <person name="Saif S."/>
            <person name="Whiston E.A."/>
            <person name="Young S."/>
            <person name="Zeng Q."/>
            <person name="Goldman W.E."/>
            <person name="Mardis E.R."/>
            <person name="Taylor J.W."/>
            <person name="McEwen J.G."/>
            <person name="Clay O.K."/>
            <person name="Klein B.S."/>
            <person name="Cuomo C.A."/>
        </authorList>
    </citation>
    <scope>NUCLEOTIDE SEQUENCE [LARGE SCALE GENOMIC DNA]</scope>
    <source>
        <strain evidence="2">ER-3 / ATCC MYA-2586</strain>
    </source>
</reference>